<proteinExistence type="predicted"/>
<accession>A0A7M1QW76</accession>
<dbReference type="Gene3D" id="3.40.50.1100">
    <property type="match status" value="1"/>
</dbReference>
<dbReference type="EMBL" id="CP063213">
    <property type="protein sequence ID" value="QOR46188.1"/>
    <property type="molecule type" value="Genomic_DNA"/>
</dbReference>
<evidence type="ECO:0000313" key="2">
    <source>
        <dbReference type="Proteomes" id="UP000595053"/>
    </source>
</evidence>
<dbReference type="SUPFAM" id="SSF53686">
    <property type="entry name" value="Tryptophan synthase beta subunit-like PLP-dependent enzymes"/>
    <property type="match status" value="1"/>
</dbReference>
<evidence type="ECO:0000313" key="1">
    <source>
        <dbReference type="EMBL" id="QOR46188.1"/>
    </source>
</evidence>
<sequence>MEYTQFLRAMLAKGASIAQPVHRLEVADAVVRTGGTSVSINDNDIAQSTRYLIDHGLYAEPTSAVAHAAFRKLVRTGTIHASEQTVLILTRTALKTTSATRTTLQRH</sequence>
<dbReference type="InterPro" id="IPR036052">
    <property type="entry name" value="TrpB-like_PALP_sf"/>
</dbReference>
<dbReference type="GO" id="GO:1901605">
    <property type="term" value="P:alpha-amino acid metabolic process"/>
    <property type="evidence" value="ECO:0007669"/>
    <property type="project" value="UniProtKB-ARBA"/>
</dbReference>
<dbReference type="Proteomes" id="UP000595053">
    <property type="component" value="Chromosome"/>
</dbReference>
<organism evidence="1 2">
    <name type="scientific">Trueperella pecoris</name>
    <dbReference type="NCBI Taxonomy" id="2733571"/>
    <lineage>
        <taxon>Bacteria</taxon>
        <taxon>Bacillati</taxon>
        <taxon>Actinomycetota</taxon>
        <taxon>Actinomycetes</taxon>
        <taxon>Actinomycetales</taxon>
        <taxon>Actinomycetaceae</taxon>
        <taxon>Trueperella</taxon>
    </lineage>
</organism>
<name>A0A7M1QW76_9ACTO</name>
<gene>
    <name evidence="1" type="ORF">INS88_02975</name>
</gene>
<reference evidence="1 2" key="1">
    <citation type="submission" date="2020-10" db="EMBL/GenBank/DDBJ databases">
        <title>Trueperella pecoris sp. nov. isolated from bovine and porcine specimens.</title>
        <authorList>
            <person name="Schoenecker L."/>
            <person name="Schnydrig P."/>
            <person name="Brodard I."/>
            <person name="Thomann A."/>
            <person name="Hemphill A."/>
            <person name="Rodriguez-Campos S."/>
            <person name="Perreten V."/>
            <person name="Jores J."/>
            <person name="Kittl S."/>
        </authorList>
    </citation>
    <scope>NUCLEOTIDE SEQUENCE [LARGE SCALE GENOMIC DNA]</scope>
    <source>
        <strain evidence="1 2">15A0121</strain>
    </source>
</reference>
<dbReference type="RefSeq" id="WP_197551526.1">
    <property type="nucleotide sequence ID" value="NZ_CP063213.1"/>
</dbReference>
<dbReference type="AlphaFoldDB" id="A0A7M1QW76"/>
<evidence type="ECO:0008006" key="3">
    <source>
        <dbReference type="Google" id="ProtNLM"/>
    </source>
</evidence>
<protein>
    <recommendedName>
        <fullName evidence="3">Threonine synthase</fullName>
    </recommendedName>
</protein>
<keyword evidence="2" id="KW-1185">Reference proteome</keyword>